<gene>
    <name evidence="2" type="ORF">GRF29_106g444407</name>
</gene>
<proteinExistence type="predicted"/>
<comment type="caution">
    <text evidence="2">The sequence shown here is derived from an EMBL/GenBank/DDBJ whole genome shotgun (WGS) entry which is preliminary data.</text>
</comment>
<evidence type="ECO:0000313" key="2">
    <source>
        <dbReference type="EMBL" id="KAK3203725.1"/>
    </source>
</evidence>
<sequence>MKLAALATWATAVIGIPLNYVSPQITSIAAVQPFDLHRRADSPASDEVWARAQCKGGQFVKVFPMSDADAAKEYTPPQTSVQSRWTGDLKPEFATWGWSEDKLVKSVCEFDELALGKGWVDAAKQLGIGTEGWKDIWCYRFLHGSTWDVMAHKNYNVNGREYPYTGAYAQFAVNAQSGAILAMDNLMPGSATKKSSQRDPQPGELPELRSLSDMLWGGWYRGSQPEDPQTPKNPNVGNIKYLVSVQITNTETLSIIQRALSVIKKDSVSMWPGDTFGLDTDEGKALLGSPNGKRWGYMLTQRKNEAGIKKIDRVTVFKGREHSDPMMVFYVG</sequence>
<reference evidence="2 3" key="1">
    <citation type="submission" date="2021-02" db="EMBL/GenBank/DDBJ databases">
        <title>Genome assembly of Pseudopithomyces chartarum.</title>
        <authorList>
            <person name="Jauregui R."/>
            <person name="Singh J."/>
            <person name="Voisey C."/>
        </authorList>
    </citation>
    <scope>NUCLEOTIDE SEQUENCE [LARGE SCALE GENOMIC DNA]</scope>
    <source>
        <strain evidence="2 3">AGR01</strain>
    </source>
</reference>
<evidence type="ECO:0000313" key="3">
    <source>
        <dbReference type="Proteomes" id="UP001280581"/>
    </source>
</evidence>
<dbReference type="AlphaFoldDB" id="A0AAN6LWU6"/>
<protein>
    <submittedName>
        <fullName evidence="2">Uncharacterized protein</fullName>
    </submittedName>
</protein>
<keyword evidence="3" id="KW-1185">Reference proteome</keyword>
<dbReference type="EMBL" id="WVTA01000010">
    <property type="protein sequence ID" value="KAK3203725.1"/>
    <property type="molecule type" value="Genomic_DNA"/>
</dbReference>
<feature type="signal peptide" evidence="1">
    <location>
        <begin position="1"/>
        <end position="15"/>
    </location>
</feature>
<accession>A0AAN6LWU6</accession>
<dbReference type="Proteomes" id="UP001280581">
    <property type="component" value="Unassembled WGS sequence"/>
</dbReference>
<feature type="chain" id="PRO_5043045344" evidence="1">
    <location>
        <begin position="16"/>
        <end position="332"/>
    </location>
</feature>
<name>A0AAN6LWU6_9PLEO</name>
<keyword evidence="1" id="KW-0732">Signal</keyword>
<organism evidence="2 3">
    <name type="scientific">Pseudopithomyces chartarum</name>
    <dbReference type="NCBI Taxonomy" id="1892770"/>
    <lineage>
        <taxon>Eukaryota</taxon>
        <taxon>Fungi</taxon>
        <taxon>Dikarya</taxon>
        <taxon>Ascomycota</taxon>
        <taxon>Pezizomycotina</taxon>
        <taxon>Dothideomycetes</taxon>
        <taxon>Pleosporomycetidae</taxon>
        <taxon>Pleosporales</taxon>
        <taxon>Massarineae</taxon>
        <taxon>Didymosphaeriaceae</taxon>
        <taxon>Pseudopithomyces</taxon>
    </lineage>
</organism>
<evidence type="ECO:0000256" key="1">
    <source>
        <dbReference type="SAM" id="SignalP"/>
    </source>
</evidence>